<evidence type="ECO:0000313" key="2">
    <source>
        <dbReference type="EMBL" id="QJC94772.1"/>
    </source>
</evidence>
<gene>
    <name evidence="2" type="primary">ybfJ</name>
    <name evidence="2" type="ORF">HC660_02600</name>
</gene>
<organism evidence="2 3">
    <name type="scientific">Bacillus mojavensis</name>
    <dbReference type="NCBI Taxonomy" id="72360"/>
    <lineage>
        <taxon>Bacteria</taxon>
        <taxon>Bacillati</taxon>
        <taxon>Bacillota</taxon>
        <taxon>Bacilli</taxon>
        <taxon>Bacillales</taxon>
        <taxon>Bacillaceae</taxon>
        <taxon>Bacillus</taxon>
    </lineage>
</organism>
<dbReference type="Proteomes" id="UP000501048">
    <property type="component" value="Chromosome"/>
</dbReference>
<accession>A0ABX6LSG1</accession>
<evidence type="ECO:0000256" key="1">
    <source>
        <dbReference type="SAM" id="SignalP"/>
    </source>
</evidence>
<feature type="signal peptide" evidence="1">
    <location>
        <begin position="1"/>
        <end position="36"/>
    </location>
</feature>
<reference evidence="2 3" key="1">
    <citation type="submission" date="2020-04" db="EMBL/GenBank/DDBJ databases">
        <title>Plant growth promoting and environmental Bacillus: genomic and epigenetic comparison.</title>
        <authorList>
            <person name="Reva O.N."/>
            <person name="Lutz S."/>
            <person name="Ahrens C.H."/>
        </authorList>
    </citation>
    <scope>NUCLEOTIDE SEQUENCE [LARGE SCALE GENOMIC DNA]</scope>
    <source>
        <strain evidence="2 3">UCMB5075</strain>
    </source>
</reference>
<dbReference type="InterPro" id="IPR013783">
    <property type="entry name" value="Ig-like_fold"/>
</dbReference>
<keyword evidence="1" id="KW-0732">Signal</keyword>
<dbReference type="Gene3D" id="2.60.40.10">
    <property type="entry name" value="Immunoglobulins"/>
    <property type="match status" value="1"/>
</dbReference>
<evidence type="ECO:0000313" key="3">
    <source>
        <dbReference type="Proteomes" id="UP000501048"/>
    </source>
</evidence>
<sequence>MMYSIIFNIGQINKYGKLAVFISILFLCGCSSQAHSDSASKETTIPVTLHVEDDAGLPMEGVQVTIVKAPASDQEPNTEIGEILGLTDKNGDITWDTGKKGDYSIALTKNETSVTHQVSLTKDKKDKVIPLVFKE</sequence>
<dbReference type="Pfam" id="PF10794">
    <property type="entry name" value="DUF2606"/>
    <property type="match status" value="1"/>
</dbReference>
<feature type="chain" id="PRO_5045697964" evidence="1">
    <location>
        <begin position="37"/>
        <end position="135"/>
    </location>
</feature>
<name>A0ABX6LSG1_BACMO</name>
<dbReference type="InterPro" id="IPR019730">
    <property type="entry name" value="DUF2606"/>
</dbReference>
<proteinExistence type="predicted"/>
<dbReference type="EMBL" id="CP051464">
    <property type="protein sequence ID" value="QJC94772.1"/>
    <property type="molecule type" value="Genomic_DNA"/>
</dbReference>
<protein>
    <submittedName>
        <fullName evidence="2">Lipoprotein YbfJ</fullName>
    </submittedName>
</protein>
<keyword evidence="3" id="KW-1185">Reference proteome</keyword>
<keyword evidence="2" id="KW-0449">Lipoprotein</keyword>